<protein>
    <recommendedName>
        <fullName evidence="1">IPT/TIG domain-containing protein</fullName>
    </recommendedName>
</protein>
<dbReference type="Proteomes" id="UP000012073">
    <property type="component" value="Unassembled WGS sequence"/>
</dbReference>
<dbReference type="STRING" id="2769.R7QPF8"/>
<name>R7QPF8_CHOCR</name>
<dbReference type="CDD" id="cd00603">
    <property type="entry name" value="IPT_PCSR"/>
    <property type="match status" value="1"/>
</dbReference>
<accession>R7QPF8</accession>
<dbReference type="CDD" id="cd00102">
    <property type="entry name" value="IPT"/>
    <property type="match status" value="1"/>
</dbReference>
<dbReference type="Pfam" id="PF02010">
    <property type="entry name" value="REJ"/>
    <property type="match status" value="1"/>
</dbReference>
<organism evidence="2 3">
    <name type="scientific">Chondrus crispus</name>
    <name type="common">Carrageen Irish moss</name>
    <name type="synonym">Polymorpha crispa</name>
    <dbReference type="NCBI Taxonomy" id="2769"/>
    <lineage>
        <taxon>Eukaryota</taxon>
        <taxon>Rhodophyta</taxon>
        <taxon>Florideophyceae</taxon>
        <taxon>Rhodymeniophycidae</taxon>
        <taxon>Gigartinales</taxon>
        <taxon>Gigartinaceae</taxon>
        <taxon>Chondrus</taxon>
    </lineage>
</organism>
<dbReference type="Pfam" id="PF01833">
    <property type="entry name" value="TIG"/>
    <property type="match status" value="3"/>
</dbReference>
<dbReference type="OrthoDB" id="4368023at2759"/>
<reference evidence="3" key="1">
    <citation type="journal article" date="2013" name="Proc. Natl. Acad. Sci. U.S.A.">
        <title>Genome structure and metabolic features in the red seaweed Chondrus crispus shed light on evolution of the Archaeplastida.</title>
        <authorList>
            <person name="Collen J."/>
            <person name="Porcel B."/>
            <person name="Carre W."/>
            <person name="Ball S.G."/>
            <person name="Chaparro C."/>
            <person name="Tonon T."/>
            <person name="Barbeyron T."/>
            <person name="Michel G."/>
            <person name="Noel B."/>
            <person name="Valentin K."/>
            <person name="Elias M."/>
            <person name="Artiguenave F."/>
            <person name="Arun A."/>
            <person name="Aury J.M."/>
            <person name="Barbosa-Neto J.F."/>
            <person name="Bothwell J.H."/>
            <person name="Bouget F.Y."/>
            <person name="Brillet L."/>
            <person name="Cabello-Hurtado F."/>
            <person name="Capella-Gutierrez S."/>
            <person name="Charrier B."/>
            <person name="Cladiere L."/>
            <person name="Cock J.M."/>
            <person name="Coelho S.M."/>
            <person name="Colleoni C."/>
            <person name="Czjzek M."/>
            <person name="Da Silva C."/>
            <person name="Delage L."/>
            <person name="Denoeud F."/>
            <person name="Deschamps P."/>
            <person name="Dittami S.M."/>
            <person name="Gabaldon T."/>
            <person name="Gachon C.M."/>
            <person name="Groisillier A."/>
            <person name="Herve C."/>
            <person name="Jabbari K."/>
            <person name="Katinka M."/>
            <person name="Kloareg B."/>
            <person name="Kowalczyk N."/>
            <person name="Labadie K."/>
            <person name="Leblanc C."/>
            <person name="Lopez P.J."/>
            <person name="McLachlan D.H."/>
            <person name="Meslet-Cladiere L."/>
            <person name="Moustafa A."/>
            <person name="Nehr Z."/>
            <person name="Nyvall Collen P."/>
            <person name="Panaud O."/>
            <person name="Partensky F."/>
            <person name="Poulain J."/>
            <person name="Rensing S.A."/>
            <person name="Rousvoal S."/>
            <person name="Samson G."/>
            <person name="Symeonidi A."/>
            <person name="Weissenbach J."/>
            <person name="Zambounis A."/>
            <person name="Wincker P."/>
            <person name="Boyen C."/>
        </authorList>
    </citation>
    <scope>NUCLEOTIDE SEQUENCE [LARGE SCALE GENOMIC DNA]</scope>
    <source>
        <strain evidence="3">cv. Stackhouse</strain>
    </source>
</reference>
<proteinExistence type="predicted"/>
<gene>
    <name evidence="2" type="ORF">CHC_T00000236001</name>
</gene>
<dbReference type="SMART" id="SM00429">
    <property type="entry name" value="IPT"/>
    <property type="match status" value="3"/>
</dbReference>
<keyword evidence="3" id="KW-1185">Reference proteome</keyword>
<dbReference type="PANTHER" id="PTHR22625">
    <property type="entry name" value="PLEXIN"/>
    <property type="match status" value="1"/>
</dbReference>
<evidence type="ECO:0000313" key="3">
    <source>
        <dbReference type="Proteomes" id="UP000012073"/>
    </source>
</evidence>
<dbReference type="PANTHER" id="PTHR22625:SF70">
    <property type="entry name" value="PLEXIN A, ISOFORM A"/>
    <property type="match status" value="1"/>
</dbReference>
<sequence>MEWNELVEGSDLEADGYTTFIEVQVNRTLAPAVSLIAPTGPFGTQGTDQVVVYIDNVAEGEDDPTSWTYDLSILFADGAKSATVDTPAVTQFGNGTISVAFTLPAGSGVDLPWNLTITKPDAQVVPVVDATNPSFLFSFVSQLSVIDIQPSSGPEEGGITVSLIGTFPGFDTEAVDVLFDGNPINPELITVIGPENITFTLPPKVSIGTEFDVNVTVSIGAQVTSGITFSYIPSILLQSLTPASGPVEGGTQVTLVGQFIDFTSDIDGTGIYFGGEKIDSDLITASNSSVIVFTTPPQSFFASESVYAYDVSVHIGNSSSNSIVFSYDAPLQITSIAPNSGTEEGGTDITLGGTFQAFDLSNSNVYIGSTKIDSSTIVHNSTSILFITPPREEVGNGYTYNIWITIETTSSNGTSTTITSNTVTFTYEDVGSQVSIDASGGSFNSDGHYELGQCVESLYQASISRGARLQNASYRWSLVANDTETDILSAKGIVTNSDVLLLPYTVFSEENAAYTLTLTVDTDFFSFTKTLVLTQLSSQNIGVRIKNPRPRSISGPNTTLTIPADLYLPGCQGNVIIVNSTEMTYEWVFRGETYVFSHQNESAPEEQASPTLLGREFHIPQAVMEYGSFGISLTAYFTDQPSIKGIDTSTVVINPAALISQINGGEASQLISETGKFHSLWFTIPRS</sequence>
<dbReference type="InterPro" id="IPR031148">
    <property type="entry name" value="Plexin"/>
</dbReference>
<feature type="domain" description="IPT/TIG" evidence="1">
    <location>
        <begin position="142"/>
        <end position="232"/>
    </location>
</feature>
<dbReference type="SUPFAM" id="SSF81296">
    <property type="entry name" value="E set domains"/>
    <property type="match status" value="3"/>
</dbReference>
<dbReference type="EMBL" id="HG002024">
    <property type="protein sequence ID" value="CDF39371.1"/>
    <property type="molecule type" value="Genomic_DNA"/>
</dbReference>
<dbReference type="InterPro" id="IPR002909">
    <property type="entry name" value="IPT_dom"/>
</dbReference>
<evidence type="ECO:0000259" key="1">
    <source>
        <dbReference type="SMART" id="SM00429"/>
    </source>
</evidence>
<evidence type="ECO:0000313" key="2">
    <source>
        <dbReference type="EMBL" id="CDF39371.1"/>
    </source>
</evidence>
<dbReference type="GO" id="GO:0017154">
    <property type="term" value="F:semaphorin receptor activity"/>
    <property type="evidence" value="ECO:0007669"/>
    <property type="project" value="InterPro"/>
</dbReference>
<dbReference type="Gene3D" id="2.60.40.10">
    <property type="entry name" value="Immunoglobulins"/>
    <property type="match status" value="3"/>
</dbReference>
<dbReference type="GeneID" id="17327001"/>
<feature type="domain" description="IPT/TIG" evidence="1">
    <location>
        <begin position="233"/>
        <end position="328"/>
    </location>
</feature>
<dbReference type="Gramene" id="CDF39371">
    <property type="protein sequence ID" value="CDF39371"/>
    <property type="gene ID" value="CHC_T00000236001"/>
</dbReference>
<dbReference type="RefSeq" id="XP_005719282.1">
    <property type="nucleotide sequence ID" value="XM_005719225.1"/>
</dbReference>
<dbReference type="InterPro" id="IPR014756">
    <property type="entry name" value="Ig_E-set"/>
</dbReference>
<dbReference type="AlphaFoldDB" id="R7QPF8"/>
<dbReference type="InterPro" id="IPR002859">
    <property type="entry name" value="PKD/REJ-like"/>
</dbReference>
<dbReference type="InterPro" id="IPR013783">
    <property type="entry name" value="Ig-like_fold"/>
</dbReference>
<feature type="domain" description="IPT/TIG" evidence="1">
    <location>
        <begin position="330"/>
        <end position="428"/>
    </location>
</feature>
<dbReference type="KEGG" id="ccp:CHC_T00000236001"/>